<gene>
    <name evidence="13" type="ORF">ATK78_1439</name>
</gene>
<evidence type="ECO:0000256" key="2">
    <source>
        <dbReference type="ARBA" id="ARBA00006555"/>
    </source>
</evidence>
<dbReference type="SUPFAM" id="SSF74653">
    <property type="entry name" value="TolA/TonB C-terminal domain"/>
    <property type="match status" value="1"/>
</dbReference>
<feature type="transmembrane region" description="Helical" evidence="11">
    <location>
        <begin position="233"/>
        <end position="254"/>
    </location>
</feature>
<evidence type="ECO:0000256" key="3">
    <source>
        <dbReference type="ARBA" id="ARBA00022448"/>
    </source>
</evidence>
<evidence type="ECO:0000256" key="4">
    <source>
        <dbReference type="ARBA" id="ARBA00022475"/>
    </source>
</evidence>
<dbReference type="Proteomes" id="UP000295620">
    <property type="component" value="Unassembled WGS sequence"/>
</dbReference>
<comment type="caution">
    <text evidence="13">The sequence shown here is derived from an EMBL/GenBank/DDBJ whole genome shotgun (WGS) entry which is preliminary data.</text>
</comment>
<dbReference type="OrthoDB" id="649093at2"/>
<evidence type="ECO:0000256" key="11">
    <source>
        <dbReference type="SAM" id="Phobius"/>
    </source>
</evidence>
<evidence type="ECO:0000256" key="9">
    <source>
        <dbReference type="ARBA" id="ARBA00023136"/>
    </source>
</evidence>
<evidence type="ECO:0000256" key="6">
    <source>
        <dbReference type="ARBA" id="ARBA00022692"/>
    </source>
</evidence>
<dbReference type="InterPro" id="IPR037066">
    <property type="entry name" value="Plug_dom_sf"/>
</dbReference>
<dbReference type="PANTHER" id="PTHR33446:SF2">
    <property type="entry name" value="PROTEIN TONB"/>
    <property type="match status" value="1"/>
</dbReference>
<dbReference type="PROSITE" id="PS52016">
    <property type="entry name" value="TONB_DEPENDENT_REC_3"/>
    <property type="match status" value="1"/>
</dbReference>
<comment type="subcellular location">
    <subcellularLocation>
        <location evidence="1">Cell inner membrane</location>
        <topology evidence="1">Single-pass membrane protein</topology>
        <orientation evidence="1">Periplasmic side</orientation>
    </subcellularLocation>
    <subcellularLocation>
        <location evidence="10">Cell outer membrane</location>
        <topology evidence="10">Multi-pass membrane protein</topology>
    </subcellularLocation>
</comment>
<feature type="transmembrane region" description="Helical" evidence="11">
    <location>
        <begin position="188"/>
        <end position="207"/>
    </location>
</feature>
<evidence type="ECO:0000313" key="14">
    <source>
        <dbReference type="Proteomes" id="UP000295620"/>
    </source>
</evidence>
<dbReference type="Pfam" id="PF05569">
    <property type="entry name" value="Peptidase_M56"/>
    <property type="match status" value="1"/>
</dbReference>
<evidence type="ECO:0000259" key="12">
    <source>
        <dbReference type="PROSITE" id="PS52015"/>
    </source>
</evidence>
<dbReference type="GO" id="GO:0055085">
    <property type="term" value="P:transmembrane transport"/>
    <property type="evidence" value="ECO:0007669"/>
    <property type="project" value="InterPro"/>
</dbReference>
<feature type="transmembrane region" description="Helical" evidence="11">
    <location>
        <begin position="6"/>
        <end position="24"/>
    </location>
</feature>
<dbReference type="InterPro" id="IPR008756">
    <property type="entry name" value="Peptidase_M56"/>
</dbReference>
<evidence type="ECO:0000256" key="8">
    <source>
        <dbReference type="ARBA" id="ARBA00022989"/>
    </source>
</evidence>
<keyword evidence="9 10" id="KW-0472">Membrane</keyword>
<dbReference type="Gene3D" id="3.30.1150.10">
    <property type="match status" value="2"/>
</dbReference>
<evidence type="ECO:0000256" key="5">
    <source>
        <dbReference type="ARBA" id="ARBA00022519"/>
    </source>
</evidence>
<keyword evidence="10" id="KW-1134">Transmembrane beta strand</keyword>
<keyword evidence="4" id="KW-1003">Cell membrane</keyword>
<dbReference type="GO" id="GO:0009279">
    <property type="term" value="C:cell outer membrane"/>
    <property type="evidence" value="ECO:0007669"/>
    <property type="project" value="UniProtKB-SubCell"/>
</dbReference>
<dbReference type="Pfam" id="PF03544">
    <property type="entry name" value="TonB_C"/>
    <property type="match status" value="1"/>
</dbReference>
<keyword evidence="14" id="KW-1185">Reference proteome</keyword>
<organism evidence="13 14">
    <name type="scientific">Pedobacter metabolipauper</name>
    <dbReference type="NCBI Taxonomy" id="425513"/>
    <lineage>
        <taxon>Bacteria</taxon>
        <taxon>Pseudomonadati</taxon>
        <taxon>Bacteroidota</taxon>
        <taxon>Sphingobacteriia</taxon>
        <taxon>Sphingobacteriales</taxon>
        <taxon>Sphingobacteriaceae</taxon>
        <taxon>Pedobacter</taxon>
    </lineage>
</organism>
<keyword evidence="3 10" id="KW-0813">Transport</keyword>
<reference evidence="13 14" key="1">
    <citation type="submission" date="2019-03" db="EMBL/GenBank/DDBJ databases">
        <title>Genomic Encyclopedia of Archaeal and Bacterial Type Strains, Phase II (KMG-II): from individual species to whole genera.</title>
        <authorList>
            <person name="Goeker M."/>
        </authorList>
    </citation>
    <scope>NUCLEOTIDE SEQUENCE [LARGE SCALE GENOMIC DNA]</scope>
    <source>
        <strain evidence="13 14">DSM 19035</strain>
    </source>
</reference>
<comment type="similarity">
    <text evidence="10">Belongs to the TonB-dependent receptor family.</text>
</comment>
<feature type="domain" description="TonB C-terminal" evidence="12">
    <location>
        <begin position="495"/>
        <end position="591"/>
    </location>
</feature>
<dbReference type="InterPro" id="IPR051045">
    <property type="entry name" value="TonB-dependent_transducer"/>
</dbReference>
<dbReference type="RefSeq" id="WP_133575383.1">
    <property type="nucleotide sequence ID" value="NZ_SNYC01000004.1"/>
</dbReference>
<keyword evidence="10" id="KW-0998">Cell outer membrane</keyword>
<dbReference type="NCBIfam" id="TIGR01352">
    <property type="entry name" value="tonB_Cterm"/>
    <property type="match status" value="1"/>
</dbReference>
<dbReference type="GO" id="GO:0098797">
    <property type="term" value="C:plasma membrane protein complex"/>
    <property type="evidence" value="ECO:0007669"/>
    <property type="project" value="TreeGrafter"/>
</dbReference>
<evidence type="ECO:0000256" key="10">
    <source>
        <dbReference type="PROSITE-ProRule" id="PRU01360"/>
    </source>
</evidence>
<sequence>MSWAHYILQVNIYLVVFYGFYKLLLDKETYFILNRIYLVSAGMLSLAIPFLRFEWFTKQPVAQTVYIGVDQLNQFVTQVAIARESESSFNLGNVIVMLYLLGVVFFTARLIYQLVSIQIIFKRSLFERSLFEPSLFKGSLLKGSLKNEVKGSAFSFFNKKIVDQELPQLQTIQRHEEIHSRQLHTLDVLFFEVLGIITWFNPITYLYKLTVKNIHEYLADEEAAKFQGDKEQYALLLLSSAFGIAPSTLTNSFFTKSLVKKRIKMLYKERSTKTAILKYGLFVPLFATTLVMSSATIRNNENIQAMAGEIPLDRPLTLVKDAVIEVVQQTIPVAVKEIKNPDIKTDVRQTEVKGNPDADLTGFYSFLQSNIKYPDEAFTASVQGNSQIKFSIKDGDIEGLGIVAKSLGSDCDTEVIRTILSYKNFESLNDGDYSMLVSFRLDGVNTPIQNEAAIELKGYKTLNPINIIAFKKSANQEDERVYEFVSLETQPSFPGGVTKFYEYLKNTVKYPIMAQEANIQGKVYLSFVVERDGALTDIKVDRRLGGGTDEEAVRVLKKSPKWIPGIQNGRTVRVKYNIPISFSLSSGEKKLPGTSQASAKQNAVKTAYMGTNLTLLKRAQYVKNPPVYVINGEKKNEAALSMLSDKEIESINVLQEKSAVALYGDEGKNGAILIVTRLGTIKRSSENN</sequence>
<dbReference type="PROSITE" id="PS52015">
    <property type="entry name" value="TONB_CTD"/>
    <property type="match status" value="1"/>
</dbReference>
<dbReference type="InterPro" id="IPR039426">
    <property type="entry name" value="TonB-dep_rcpt-like"/>
</dbReference>
<dbReference type="Gene3D" id="2.170.130.10">
    <property type="entry name" value="TonB-dependent receptor, plug domain"/>
    <property type="match status" value="1"/>
</dbReference>
<dbReference type="EMBL" id="SNYC01000004">
    <property type="protein sequence ID" value="TDQ09285.1"/>
    <property type="molecule type" value="Genomic_DNA"/>
</dbReference>
<comment type="similarity">
    <text evidence="2">Belongs to the TonB family.</text>
</comment>
<feature type="transmembrane region" description="Helical" evidence="11">
    <location>
        <begin position="275"/>
        <end position="297"/>
    </location>
</feature>
<feature type="transmembrane region" description="Helical" evidence="11">
    <location>
        <begin position="94"/>
        <end position="115"/>
    </location>
</feature>
<protein>
    <submittedName>
        <fullName evidence="13">Outer membrane transport energization protein TonB</fullName>
    </submittedName>
</protein>
<name>A0A4R6SXT2_9SPHI</name>
<dbReference type="CDD" id="cd07341">
    <property type="entry name" value="M56_BlaR1_MecR1_like"/>
    <property type="match status" value="1"/>
</dbReference>
<keyword evidence="6 10" id="KW-0812">Transmembrane</keyword>
<dbReference type="PANTHER" id="PTHR33446">
    <property type="entry name" value="PROTEIN TONB-RELATED"/>
    <property type="match status" value="1"/>
</dbReference>
<dbReference type="GO" id="GO:0031992">
    <property type="term" value="F:energy transducer activity"/>
    <property type="evidence" value="ECO:0007669"/>
    <property type="project" value="TreeGrafter"/>
</dbReference>
<dbReference type="AlphaFoldDB" id="A0A4R6SXT2"/>
<keyword evidence="8 11" id="KW-1133">Transmembrane helix</keyword>
<dbReference type="InterPro" id="IPR037682">
    <property type="entry name" value="TonB_C"/>
</dbReference>
<evidence type="ECO:0000256" key="1">
    <source>
        <dbReference type="ARBA" id="ARBA00004383"/>
    </source>
</evidence>
<keyword evidence="5" id="KW-0997">Cell inner membrane</keyword>
<feature type="transmembrane region" description="Helical" evidence="11">
    <location>
        <begin position="36"/>
        <end position="53"/>
    </location>
</feature>
<proteinExistence type="inferred from homology"/>
<evidence type="ECO:0000313" key="13">
    <source>
        <dbReference type="EMBL" id="TDQ09285.1"/>
    </source>
</evidence>
<dbReference type="InterPro" id="IPR006260">
    <property type="entry name" value="TonB/TolA_C"/>
</dbReference>
<keyword evidence="7" id="KW-0653">Protein transport</keyword>
<evidence type="ECO:0000256" key="7">
    <source>
        <dbReference type="ARBA" id="ARBA00022927"/>
    </source>
</evidence>
<accession>A0A4R6SXT2</accession>
<dbReference type="GO" id="GO:0015031">
    <property type="term" value="P:protein transport"/>
    <property type="evidence" value="ECO:0007669"/>
    <property type="project" value="UniProtKB-KW"/>
</dbReference>